<evidence type="ECO:0000259" key="3">
    <source>
        <dbReference type="Pfam" id="PF00685"/>
    </source>
</evidence>
<dbReference type="EMBL" id="CAXKWB010060198">
    <property type="protein sequence ID" value="CAL4182711.1"/>
    <property type="molecule type" value="Genomic_DNA"/>
</dbReference>
<feature type="non-terminal residue" evidence="4">
    <location>
        <position position="1"/>
    </location>
</feature>
<comment type="similarity">
    <text evidence="1">Belongs to the sulfotransferase 1 family.</text>
</comment>
<dbReference type="PANTHER" id="PTHR11783">
    <property type="entry name" value="SULFOTRANSFERASE SULT"/>
    <property type="match status" value="1"/>
</dbReference>
<keyword evidence="5" id="KW-1185">Reference proteome</keyword>
<sequence>APLTSYTQHILPSTRVYLLVEVKMKSLSGHTFSRYKEEELDIFRKEFPADLQSKGLIRVNPGNWTVPIHFDQAADKIYQFKFRESDIIVNTCPKAGTTWVQEIIWNMKNNPNLDNPAAKLSQGDRSPLLEMDAYTGSEGPYFESVFDQVHSKIGEVNERLGVFLKLLDTLPSPRIIKSHLPLSLLPPDTLDSTKLVYVARNPIDVCISYYHFSRLLKDINYSGTFDQFVQRFIEGNMMSLPFWEHVHYAWKRRNHPNLHFIFYEDLKKNTYKEVKKLDKFLETGLTEEQLQNVIKFSSFSSMRERGVVAFGVVETKDHMNMELKDKQGGFLRKGIVGDWKNSSDSEAIDKIKIWIDDMMKDMEVPFTYNIN</sequence>
<comment type="caution">
    <text evidence="4">The sequence shown here is derived from an EMBL/GenBank/DDBJ whole genome shotgun (WGS) entry which is preliminary data.</text>
</comment>
<dbReference type="GO" id="GO:0008146">
    <property type="term" value="F:sulfotransferase activity"/>
    <property type="evidence" value="ECO:0007669"/>
    <property type="project" value="InterPro"/>
</dbReference>
<dbReference type="AlphaFoldDB" id="A0AAV2SGN3"/>
<feature type="domain" description="Sulfotransferase" evidence="3">
    <location>
        <begin position="85"/>
        <end position="362"/>
    </location>
</feature>
<name>A0AAV2SGN3_MEGNR</name>
<dbReference type="Gene3D" id="3.40.50.300">
    <property type="entry name" value="P-loop containing nucleotide triphosphate hydrolases"/>
    <property type="match status" value="1"/>
</dbReference>
<evidence type="ECO:0000313" key="5">
    <source>
        <dbReference type="Proteomes" id="UP001497623"/>
    </source>
</evidence>
<gene>
    <name evidence="4" type="ORF">MNOR_LOCUS35614</name>
</gene>
<dbReference type="Proteomes" id="UP001497623">
    <property type="component" value="Unassembled WGS sequence"/>
</dbReference>
<dbReference type="Pfam" id="PF00685">
    <property type="entry name" value="Sulfotransfer_1"/>
    <property type="match status" value="1"/>
</dbReference>
<dbReference type="InterPro" id="IPR000863">
    <property type="entry name" value="Sulfotransferase_dom"/>
</dbReference>
<dbReference type="SUPFAM" id="SSF52540">
    <property type="entry name" value="P-loop containing nucleoside triphosphate hydrolases"/>
    <property type="match status" value="1"/>
</dbReference>
<reference evidence="4 5" key="1">
    <citation type="submission" date="2024-05" db="EMBL/GenBank/DDBJ databases">
        <authorList>
            <person name="Wallberg A."/>
        </authorList>
    </citation>
    <scope>NUCLEOTIDE SEQUENCE [LARGE SCALE GENOMIC DNA]</scope>
</reference>
<organism evidence="4 5">
    <name type="scientific">Meganyctiphanes norvegica</name>
    <name type="common">Northern krill</name>
    <name type="synonym">Thysanopoda norvegica</name>
    <dbReference type="NCBI Taxonomy" id="48144"/>
    <lineage>
        <taxon>Eukaryota</taxon>
        <taxon>Metazoa</taxon>
        <taxon>Ecdysozoa</taxon>
        <taxon>Arthropoda</taxon>
        <taxon>Crustacea</taxon>
        <taxon>Multicrustacea</taxon>
        <taxon>Malacostraca</taxon>
        <taxon>Eumalacostraca</taxon>
        <taxon>Eucarida</taxon>
        <taxon>Euphausiacea</taxon>
        <taxon>Euphausiidae</taxon>
        <taxon>Meganyctiphanes</taxon>
    </lineage>
</organism>
<keyword evidence="2" id="KW-0808">Transferase</keyword>
<evidence type="ECO:0000313" key="4">
    <source>
        <dbReference type="EMBL" id="CAL4182711.1"/>
    </source>
</evidence>
<dbReference type="InterPro" id="IPR027417">
    <property type="entry name" value="P-loop_NTPase"/>
</dbReference>
<protein>
    <recommendedName>
        <fullName evidence="3">Sulfotransferase domain-containing protein</fullName>
    </recommendedName>
</protein>
<evidence type="ECO:0000256" key="1">
    <source>
        <dbReference type="ARBA" id="ARBA00005771"/>
    </source>
</evidence>
<accession>A0AAV2SGN3</accession>
<proteinExistence type="inferred from homology"/>
<evidence type="ECO:0000256" key="2">
    <source>
        <dbReference type="ARBA" id="ARBA00022679"/>
    </source>
</evidence>